<evidence type="ECO:0000313" key="3">
    <source>
        <dbReference type="EMBL" id="PRY12830.1"/>
    </source>
</evidence>
<feature type="domain" description="GGDEF" evidence="2">
    <location>
        <begin position="347"/>
        <end position="480"/>
    </location>
</feature>
<feature type="domain" description="EAL" evidence="1">
    <location>
        <begin position="489"/>
        <end position="740"/>
    </location>
</feature>
<dbReference type="InterPro" id="IPR043128">
    <property type="entry name" value="Rev_trsase/Diguanyl_cyclase"/>
</dbReference>
<organism evidence="3 4">
    <name type="scientific">Kineococcus rhizosphaerae</name>
    <dbReference type="NCBI Taxonomy" id="559628"/>
    <lineage>
        <taxon>Bacteria</taxon>
        <taxon>Bacillati</taxon>
        <taxon>Actinomycetota</taxon>
        <taxon>Actinomycetes</taxon>
        <taxon>Kineosporiales</taxon>
        <taxon>Kineosporiaceae</taxon>
        <taxon>Kineococcus</taxon>
    </lineage>
</organism>
<dbReference type="SMART" id="SM00052">
    <property type="entry name" value="EAL"/>
    <property type="match status" value="1"/>
</dbReference>
<dbReference type="EMBL" id="PVZF01000009">
    <property type="protein sequence ID" value="PRY12830.1"/>
    <property type="molecule type" value="Genomic_DNA"/>
</dbReference>
<sequence>MSGSPATSATRRARRALERAAAAVAESGPALRTRDADVELVVDGPLGADALAVDPGQAFVRAQRRFSECGDLAALGEELVAEVHDAGHQRVLLLETVARSRHRELEVLAARGDLLLVPGRRLTGADLTRMSPSAVVELVPGHPRAPRLAVWGVPTSHAPSLEVLAVAAGAAWRALTATAEALRAAGESTRSQLLLSGALRLAGLGSWSWDPATGVVALDDRLREMLGMTGAEADPDLETWRLRIHPDDRGPFTGVEDPAAHAGTSAPYPFRVAAPDGTERTFLGMSVPLATTSSSVVQGLVMDVSAGEKSTGELVRLAQCDSLTGLANRSVLDVRLAEALAGASANDAVALVLLDLDRFKLVNDTLGHQIGDALLRQVAVRLEDAAPPGATLARLGGDEFVVMVPGLTRPEAAALVARDIIRRLRSPMLLPGLPEPFVCTSSAGVAVGHEGTADDLFRSADMALYRAKDGGRDRVALYDSAMREEAQARHDAEHRVRRALRTDGLRVVWQPIVDLRTSELVAAEALVRLDDPVQGILEPKHFVDTAEDTGLIVDVDTWVLGEVLRQLREWRRDGVGLQVSFNVSGKTLEHPAFAHRLAHSVESTGAAGSSLLAEVTERTLIDLSTSTRASLGELRSIGARVGLDDFGTGYSSLSYLDRFPLSFLKIDMSFVRPLGSSDRAEAVVRALISLAHAHGMVVTAEGVETELQAKMLRDMGCDRAQGYLFGRPVDAGRLPVTSRP</sequence>
<protein>
    <submittedName>
        <fullName evidence="3">Diguanylate cyclase (GGDEF)-like protein</fullName>
    </submittedName>
</protein>
<dbReference type="Gene3D" id="3.20.20.450">
    <property type="entry name" value="EAL domain"/>
    <property type="match status" value="1"/>
</dbReference>
<evidence type="ECO:0000313" key="4">
    <source>
        <dbReference type="Proteomes" id="UP000238083"/>
    </source>
</evidence>
<dbReference type="PANTHER" id="PTHR44757">
    <property type="entry name" value="DIGUANYLATE CYCLASE DGCP"/>
    <property type="match status" value="1"/>
</dbReference>
<dbReference type="PANTHER" id="PTHR44757:SF2">
    <property type="entry name" value="BIOFILM ARCHITECTURE MAINTENANCE PROTEIN MBAA"/>
    <property type="match status" value="1"/>
</dbReference>
<dbReference type="Pfam" id="PF00990">
    <property type="entry name" value="GGDEF"/>
    <property type="match status" value="1"/>
</dbReference>
<dbReference type="NCBIfam" id="TIGR00254">
    <property type="entry name" value="GGDEF"/>
    <property type="match status" value="1"/>
</dbReference>
<dbReference type="SUPFAM" id="SSF141868">
    <property type="entry name" value="EAL domain-like"/>
    <property type="match status" value="1"/>
</dbReference>
<dbReference type="Proteomes" id="UP000238083">
    <property type="component" value="Unassembled WGS sequence"/>
</dbReference>
<dbReference type="InterPro" id="IPR001633">
    <property type="entry name" value="EAL_dom"/>
</dbReference>
<dbReference type="SUPFAM" id="SSF55073">
    <property type="entry name" value="Nucleotide cyclase"/>
    <property type="match status" value="1"/>
</dbReference>
<dbReference type="PROSITE" id="PS50887">
    <property type="entry name" value="GGDEF"/>
    <property type="match status" value="1"/>
</dbReference>
<reference evidence="3 4" key="1">
    <citation type="submission" date="2018-03" db="EMBL/GenBank/DDBJ databases">
        <title>Genomic Encyclopedia of Archaeal and Bacterial Type Strains, Phase II (KMG-II): from individual species to whole genera.</title>
        <authorList>
            <person name="Goeker M."/>
        </authorList>
    </citation>
    <scope>NUCLEOTIDE SEQUENCE [LARGE SCALE GENOMIC DNA]</scope>
    <source>
        <strain evidence="3 4">DSM 19711</strain>
    </source>
</reference>
<dbReference type="CDD" id="cd01948">
    <property type="entry name" value="EAL"/>
    <property type="match status" value="1"/>
</dbReference>
<dbReference type="RefSeq" id="WP_106212654.1">
    <property type="nucleotide sequence ID" value="NZ_PVZF01000009.1"/>
</dbReference>
<dbReference type="InterPro" id="IPR035965">
    <property type="entry name" value="PAS-like_dom_sf"/>
</dbReference>
<evidence type="ECO:0000259" key="2">
    <source>
        <dbReference type="PROSITE" id="PS50887"/>
    </source>
</evidence>
<dbReference type="SUPFAM" id="SSF55785">
    <property type="entry name" value="PYP-like sensor domain (PAS domain)"/>
    <property type="match status" value="1"/>
</dbReference>
<gene>
    <name evidence="3" type="ORF">CLV37_10915</name>
</gene>
<dbReference type="InterPro" id="IPR000160">
    <property type="entry name" value="GGDEF_dom"/>
</dbReference>
<dbReference type="CDD" id="cd01949">
    <property type="entry name" value="GGDEF"/>
    <property type="match status" value="1"/>
</dbReference>
<dbReference type="InterPro" id="IPR052155">
    <property type="entry name" value="Biofilm_reg_signaling"/>
</dbReference>
<dbReference type="AlphaFoldDB" id="A0A2T0R0K1"/>
<dbReference type="SMART" id="SM00267">
    <property type="entry name" value="GGDEF"/>
    <property type="match status" value="1"/>
</dbReference>
<dbReference type="PROSITE" id="PS50883">
    <property type="entry name" value="EAL"/>
    <property type="match status" value="1"/>
</dbReference>
<dbReference type="Gene3D" id="3.30.450.20">
    <property type="entry name" value="PAS domain"/>
    <property type="match status" value="1"/>
</dbReference>
<dbReference type="InterPro" id="IPR029787">
    <property type="entry name" value="Nucleotide_cyclase"/>
</dbReference>
<accession>A0A2T0R0K1</accession>
<name>A0A2T0R0K1_9ACTN</name>
<evidence type="ECO:0000259" key="1">
    <source>
        <dbReference type="PROSITE" id="PS50883"/>
    </source>
</evidence>
<keyword evidence="4" id="KW-1185">Reference proteome</keyword>
<dbReference type="Pfam" id="PF00563">
    <property type="entry name" value="EAL"/>
    <property type="match status" value="1"/>
</dbReference>
<comment type="caution">
    <text evidence="3">The sequence shown here is derived from an EMBL/GenBank/DDBJ whole genome shotgun (WGS) entry which is preliminary data.</text>
</comment>
<dbReference type="InterPro" id="IPR035919">
    <property type="entry name" value="EAL_sf"/>
</dbReference>
<proteinExistence type="predicted"/>
<dbReference type="Gene3D" id="3.30.70.270">
    <property type="match status" value="1"/>
</dbReference>